<proteinExistence type="predicted"/>
<gene>
    <name evidence="1" type="ORF">I4F81_010523</name>
</gene>
<dbReference type="EMBL" id="CM020620">
    <property type="protein sequence ID" value="KAK1868026.1"/>
    <property type="molecule type" value="Genomic_DNA"/>
</dbReference>
<reference evidence="1" key="1">
    <citation type="submission" date="2019-11" db="EMBL/GenBank/DDBJ databases">
        <title>Nori genome reveals adaptations in red seaweeds to the harsh intertidal environment.</title>
        <authorList>
            <person name="Wang D."/>
            <person name="Mao Y."/>
        </authorList>
    </citation>
    <scope>NUCLEOTIDE SEQUENCE</scope>
    <source>
        <tissue evidence="1">Gametophyte</tissue>
    </source>
</reference>
<protein>
    <submittedName>
        <fullName evidence="1">Uncharacterized protein</fullName>
    </submittedName>
</protein>
<keyword evidence="2" id="KW-1185">Reference proteome</keyword>
<accession>A0ACC3CE22</accession>
<sequence length="562" mass="55520">MATVMDDASDTSGGSSSAFGSDGVAGGPPSTPSSHTMELLVLGVRDDGVVLPESPPSPFKLEDAVHPVVGGSAGGEGMGDSPFPSLHSTLSGSSWSSESDGSHAAGGYSPLPFEMEFEGPTSYVSGDRQEDTWRPRTSRSAPGEAAAEMDDRNGTALVLPTADISRMVAACEADKVSLVKPLLKDPRLATTPLDDQRRQALHLVAVTPGISGRAVTAALLAAGAAVDATDADGFTPLALAARASKTGLVGDLLNAGAAVDARCNHGATPLLIAAETARASVVERLIQGGADVGVVLGDGRTALVVAALNKSNAGPVVDLLLAAAAGYVSVLEVLLKAGAPTTGVVAATGAGALALAAAGGHLKCVDALIKAGADRNAVCAAGQTPLHAAAAAGKARTVGALLRWGADRSVVASDGQTALEHVGPSALAATTPDGRTALHIAAAAGDAPVVRELLADGADACVLTPAGQTAAALAAATGHPGVAVAVTAYAGASLPPPRVAALAAAVAAAADDADVTGLVALEEDVDGLAAELLSGYRRDRGGKAPFGVAQRVKRFLRCLREA</sequence>
<comment type="caution">
    <text evidence="1">The sequence shown here is derived from an EMBL/GenBank/DDBJ whole genome shotgun (WGS) entry which is preliminary data.</text>
</comment>
<evidence type="ECO:0000313" key="2">
    <source>
        <dbReference type="Proteomes" id="UP000798662"/>
    </source>
</evidence>
<evidence type="ECO:0000313" key="1">
    <source>
        <dbReference type="EMBL" id="KAK1868026.1"/>
    </source>
</evidence>
<organism evidence="1 2">
    <name type="scientific">Pyropia yezoensis</name>
    <name type="common">Susabi-nori</name>
    <name type="synonym">Porphyra yezoensis</name>
    <dbReference type="NCBI Taxonomy" id="2788"/>
    <lineage>
        <taxon>Eukaryota</taxon>
        <taxon>Rhodophyta</taxon>
        <taxon>Bangiophyceae</taxon>
        <taxon>Bangiales</taxon>
        <taxon>Bangiaceae</taxon>
        <taxon>Pyropia</taxon>
    </lineage>
</organism>
<name>A0ACC3CE22_PYRYE</name>
<dbReference type="Proteomes" id="UP000798662">
    <property type="component" value="Chromosome 3"/>
</dbReference>